<dbReference type="Pfam" id="PF04542">
    <property type="entry name" value="Sigma70_r2"/>
    <property type="match status" value="1"/>
</dbReference>
<accession>A0ABV6QHQ9</accession>
<dbReference type="PANTHER" id="PTHR43133">
    <property type="entry name" value="RNA POLYMERASE ECF-TYPE SIGMA FACTO"/>
    <property type="match status" value="1"/>
</dbReference>
<dbReference type="EMBL" id="JBHLTC010000002">
    <property type="protein sequence ID" value="MFC0623167.1"/>
    <property type="molecule type" value="Genomic_DNA"/>
</dbReference>
<dbReference type="InterPro" id="IPR014284">
    <property type="entry name" value="RNA_pol_sigma-70_dom"/>
</dbReference>
<dbReference type="InterPro" id="IPR013325">
    <property type="entry name" value="RNA_pol_sigma_r2"/>
</dbReference>
<comment type="similarity">
    <text evidence="1">Belongs to the sigma-70 factor family. ECF subfamily.</text>
</comment>
<dbReference type="InterPro" id="IPR013324">
    <property type="entry name" value="RNA_pol_sigma_r3/r4-like"/>
</dbReference>
<sequence>MADWRHAFTELVDGRGPALVRYARLLCGDDARAADLVQDGLLQVFRRLRVTGDLEKLEAYVRRAILNRYLDEHRRERLWRSKRHLLATADITASTADASDTAELVRKALADLSPRQRACVVLRYYEDLPVAGIADALGCSEGTVKRHLSDGLARLSTRLDLTQEGARP</sequence>
<dbReference type="InterPro" id="IPR039425">
    <property type="entry name" value="RNA_pol_sigma-70-like"/>
</dbReference>
<protein>
    <submittedName>
        <fullName evidence="8">RNA polymerase sigma factor</fullName>
    </submittedName>
</protein>
<evidence type="ECO:0000256" key="5">
    <source>
        <dbReference type="ARBA" id="ARBA00023163"/>
    </source>
</evidence>
<dbReference type="CDD" id="cd06171">
    <property type="entry name" value="Sigma70_r4"/>
    <property type="match status" value="1"/>
</dbReference>
<evidence type="ECO:0000256" key="1">
    <source>
        <dbReference type="ARBA" id="ARBA00010641"/>
    </source>
</evidence>
<evidence type="ECO:0000259" key="6">
    <source>
        <dbReference type="Pfam" id="PF04542"/>
    </source>
</evidence>
<keyword evidence="9" id="KW-1185">Reference proteome</keyword>
<dbReference type="InterPro" id="IPR013249">
    <property type="entry name" value="RNA_pol_sigma70_r4_t2"/>
</dbReference>
<comment type="caution">
    <text evidence="8">The sequence shown here is derived from an EMBL/GenBank/DDBJ whole genome shotgun (WGS) entry which is preliminary data.</text>
</comment>
<reference evidence="8 9" key="1">
    <citation type="submission" date="2024-09" db="EMBL/GenBank/DDBJ databases">
        <authorList>
            <person name="Sun Q."/>
            <person name="Mori K."/>
        </authorList>
    </citation>
    <scope>NUCLEOTIDE SEQUENCE [LARGE SCALE GENOMIC DNA]</scope>
    <source>
        <strain evidence="8 9">CGMCC 1.15906</strain>
    </source>
</reference>
<organism evidence="8 9">
    <name type="scientific">Kribbella deserti</name>
    <dbReference type="NCBI Taxonomy" id="1926257"/>
    <lineage>
        <taxon>Bacteria</taxon>
        <taxon>Bacillati</taxon>
        <taxon>Actinomycetota</taxon>
        <taxon>Actinomycetes</taxon>
        <taxon>Propionibacteriales</taxon>
        <taxon>Kribbellaceae</taxon>
        <taxon>Kribbella</taxon>
    </lineage>
</organism>
<proteinExistence type="inferred from homology"/>
<evidence type="ECO:0000256" key="4">
    <source>
        <dbReference type="ARBA" id="ARBA00023125"/>
    </source>
</evidence>
<dbReference type="PANTHER" id="PTHR43133:SF50">
    <property type="entry name" value="ECF RNA POLYMERASE SIGMA FACTOR SIGM"/>
    <property type="match status" value="1"/>
</dbReference>
<dbReference type="SUPFAM" id="SSF88946">
    <property type="entry name" value="Sigma2 domain of RNA polymerase sigma factors"/>
    <property type="match status" value="1"/>
</dbReference>
<evidence type="ECO:0000259" key="7">
    <source>
        <dbReference type="Pfam" id="PF08281"/>
    </source>
</evidence>
<feature type="domain" description="RNA polymerase sigma-70 region 2" evidence="6">
    <location>
        <begin position="14"/>
        <end position="77"/>
    </location>
</feature>
<keyword evidence="2" id="KW-0805">Transcription regulation</keyword>
<feature type="domain" description="RNA polymerase sigma factor 70 region 4 type 2" evidence="7">
    <location>
        <begin position="103"/>
        <end position="155"/>
    </location>
</feature>
<keyword evidence="5" id="KW-0804">Transcription</keyword>
<evidence type="ECO:0000256" key="3">
    <source>
        <dbReference type="ARBA" id="ARBA00023082"/>
    </source>
</evidence>
<dbReference type="SUPFAM" id="SSF88659">
    <property type="entry name" value="Sigma3 and sigma4 domains of RNA polymerase sigma factors"/>
    <property type="match status" value="1"/>
</dbReference>
<dbReference type="Gene3D" id="1.10.10.10">
    <property type="entry name" value="Winged helix-like DNA-binding domain superfamily/Winged helix DNA-binding domain"/>
    <property type="match status" value="1"/>
</dbReference>
<gene>
    <name evidence="8" type="ORF">ACFFGN_03785</name>
</gene>
<dbReference type="InterPro" id="IPR036388">
    <property type="entry name" value="WH-like_DNA-bd_sf"/>
</dbReference>
<keyword evidence="4" id="KW-0238">DNA-binding</keyword>
<keyword evidence="3" id="KW-0731">Sigma factor</keyword>
<name>A0ABV6QHQ9_9ACTN</name>
<dbReference type="NCBIfam" id="TIGR02937">
    <property type="entry name" value="sigma70-ECF"/>
    <property type="match status" value="1"/>
</dbReference>
<evidence type="ECO:0000313" key="8">
    <source>
        <dbReference type="EMBL" id="MFC0623167.1"/>
    </source>
</evidence>
<evidence type="ECO:0000256" key="2">
    <source>
        <dbReference type="ARBA" id="ARBA00023015"/>
    </source>
</evidence>
<dbReference type="Pfam" id="PF08281">
    <property type="entry name" value="Sigma70_r4_2"/>
    <property type="match status" value="1"/>
</dbReference>
<dbReference type="InterPro" id="IPR007627">
    <property type="entry name" value="RNA_pol_sigma70_r2"/>
</dbReference>
<dbReference type="Gene3D" id="1.10.1740.10">
    <property type="match status" value="1"/>
</dbReference>
<dbReference type="Proteomes" id="UP001589890">
    <property type="component" value="Unassembled WGS sequence"/>
</dbReference>
<evidence type="ECO:0000313" key="9">
    <source>
        <dbReference type="Proteomes" id="UP001589890"/>
    </source>
</evidence>
<dbReference type="RefSeq" id="WP_380043857.1">
    <property type="nucleotide sequence ID" value="NZ_JBHLTC010000002.1"/>
</dbReference>